<gene>
    <name evidence="1" type="ORF">BDV23DRAFT_153266</name>
</gene>
<sequence length="74" mass="8702">MIFSVRQTAIRKLMRRNLHHPEMLTSYQFTLFQQLSEVYPILWPLLVPLWGEAELLAFPQPVDVVCPRHCCCCS</sequence>
<dbReference type="Proteomes" id="UP000326877">
    <property type="component" value="Unassembled WGS sequence"/>
</dbReference>
<proteinExistence type="predicted"/>
<organism evidence="1">
    <name type="scientific">Petromyces alliaceus</name>
    <name type="common">Aspergillus alliaceus</name>
    <dbReference type="NCBI Taxonomy" id="209559"/>
    <lineage>
        <taxon>Eukaryota</taxon>
        <taxon>Fungi</taxon>
        <taxon>Dikarya</taxon>
        <taxon>Ascomycota</taxon>
        <taxon>Pezizomycotina</taxon>
        <taxon>Eurotiomycetes</taxon>
        <taxon>Eurotiomycetidae</taxon>
        <taxon>Eurotiales</taxon>
        <taxon>Aspergillaceae</taxon>
        <taxon>Aspergillus</taxon>
        <taxon>Aspergillus subgen. Circumdati</taxon>
    </lineage>
</organism>
<evidence type="ECO:0000313" key="1">
    <source>
        <dbReference type="EMBL" id="KAE8391299.1"/>
    </source>
</evidence>
<accession>A0A5N7CBK2</accession>
<dbReference type="AlphaFoldDB" id="A0A5N7CBK2"/>
<protein>
    <submittedName>
        <fullName evidence="1">Uncharacterized protein</fullName>
    </submittedName>
</protein>
<dbReference type="EMBL" id="ML735246">
    <property type="protein sequence ID" value="KAE8391299.1"/>
    <property type="molecule type" value="Genomic_DNA"/>
</dbReference>
<name>A0A5N7CBK2_PETAA</name>
<reference evidence="1" key="1">
    <citation type="submission" date="2019-04" db="EMBL/GenBank/DDBJ databases">
        <title>Friends and foes A comparative genomics studyof 23 Aspergillus species from section Flavi.</title>
        <authorList>
            <consortium name="DOE Joint Genome Institute"/>
            <person name="Kjaerbolling I."/>
            <person name="Vesth T."/>
            <person name="Frisvad J.C."/>
            <person name="Nybo J.L."/>
            <person name="Theobald S."/>
            <person name="Kildgaard S."/>
            <person name="Isbrandt T."/>
            <person name="Kuo A."/>
            <person name="Sato A."/>
            <person name="Lyhne E.K."/>
            <person name="Kogle M.E."/>
            <person name="Wiebenga A."/>
            <person name="Kun R.S."/>
            <person name="Lubbers R.J."/>
            <person name="Makela M.R."/>
            <person name="Barry K."/>
            <person name="Chovatia M."/>
            <person name="Clum A."/>
            <person name="Daum C."/>
            <person name="Haridas S."/>
            <person name="He G."/>
            <person name="LaButti K."/>
            <person name="Lipzen A."/>
            <person name="Mondo S."/>
            <person name="Riley R."/>
            <person name="Salamov A."/>
            <person name="Simmons B.A."/>
            <person name="Magnuson J.K."/>
            <person name="Henrissat B."/>
            <person name="Mortensen U.H."/>
            <person name="Larsen T.O."/>
            <person name="Devries R.P."/>
            <person name="Grigoriev I.V."/>
            <person name="Machida M."/>
            <person name="Baker S.E."/>
            <person name="Andersen M.R."/>
        </authorList>
    </citation>
    <scope>NUCLEOTIDE SEQUENCE [LARGE SCALE GENOMIC DNA]</scope>
    <source>
        <strain evidence="1">IBT 14317</strain>
    </source>
</reference>